<organism evidence="4 5">
    <name type="scientific">Cyclotella atomus</name>
    <dbReference type="NCBI Taxonomy" id="382360"/>
    <lineage>
        <taxon>Eukaryota</taxon>
        <taxon>Sar</taxon>
        <taxon>Stramenopiles</taxon>
        <taxon>Ochrophyta</taxon>
        <taxon>Bacillariophyta</taxon>
        <taxon>Coscinodiscophyceae</taxon>
        <taxon>Thalassiosirophycidae</taxon>
        <taxon>Stephanodiscales</taxon>
        <taxon>Stephanodiscaceae</taxon>
        <taxon>Cyclotella</taxon>
    </lineage>
</organism>
<dbReference type="Pfam" id="PF25400">
    <property type="entry name" value="PH_FAN"/>
    <property type="match status" value="1"/>
</dbReference>
<dbReference type="InterPro" id="IPR023362">
    <property type="entry name" value="PH-BEACH_dom"/>
</dbReference>
<dbReference type="InterPro" id="IPR036372">
    <property type="entry name" value="BEACH_dom_sf"/>
</dbReference>
<dbReference type="InterPro" id="IPR000409">
    <property type="entry name" value="BEACH_dom"/>
</dbReference>
<dbReference type="PROSITE" id="PS51783">
    <property type="entry name" value="PH_BEACH"/>
    <property type="match status" value="1"/>
</dbReference>
<dbReference type="CDD" id="cd06071">
    <property type="entry name" value="Beach"/>
    <property type="match status" value="1"/>
</dbReference>
<dbReference type="PROSITE" id="PS50197">
    <property type="entry name" value="BEACH"/>
    <property type="match status" value="1"/>
</dbReference>
<dbReference type="AlphaFoldDB" id="A0ABD3N367"/>
<evidence type="ECO:0000313" key="5">
    <source>
        <dbReference type="Proteomes" id="UP001530400"/>
    </source>
</evidence>
<dbReference type="Gene3D" id="1.10.1540.10">
    <property type="entry name" value="BEACH domain"/>
    <property type="match status" value="1"/>
</dbReference>
<accession>A0ABD3N367</accession>
<comment type="caution">
    <text evidence="4">The sequence shown here is derived from an EMBL/GenBank/DDBJ whole genome shotgun (WGS) entry which is preliminary data.</text>
</comment>
<dbReference type="SUPFAM" id="SSF50729">
    <property type="entry name" value="PH domain-like"/>
    <property type="match status" value="1"/>
</dbReference>
<evidence type="ECO:0000256" key="1">
    <source>
        <dbReference type="SAM" id="MobiDB-lite"/>
    </source>
</evidence>
<keyword evidence="5" id="KW-1185">Reference proteome</keyword>
<protein>
    <recommendedName>
        <fullName evidence="6">Beach domain-containing protein</fullName>
    </recommendedName>
</protein>
<dbReference type="PANTHER" id="PTHR13743">
    <property type="entry name" value="BEIGE/BEACH-RELATED"/>
    <property type="match status" value="1"/>
</dbReference>
<feature type="region of interest" description="Disordered" evidence="1">
    <location>
        <begin position="83"/>
        <end position="112"/>
    </location>
</feature>
<evidence type="ECO:0000313" key="4">
    <source>
        <dbReference type="EMBL" id="KAL3770427.1"/>
    </source>
</evidence>
<dbReference type="SMART" id="SM01026">
    <property type="entry name" value="Beach"/>
    <property type="match status" value="1"/>
</dbReference>
<dbReference type="InterPro" id="IPR057496">
    <property type="entry name" value="FAN-like_PH"/>
</dbReference>
<dbReference type="Proteomes" id="UP001530400">
    <property type="component" value="Unassembled WGS sequence"/>
</dbReference>
<gene>
    <name evidence="4" type="ORF">ACHAWO_009507</name>
</gene>
<evidence type="ECO:0000259" key="2">
    <source>
        <dbReference type="PROSITE" id="PS50197"/>
    </source>
</evidence>
<name>A0ABD3N367_9STRA</name>
<evidence type="ECO:0000259" key="3">
    <source>
        <dbReference type="PROSITE" id="PS51783"/>
    </source>
</evidence>
<dbReference type="PANTHER" id="PTHR13743:SF123">
    <property type="entry name" value="PROTEIN FAN"/>
    <property type="match status" value="1"/>
</dbReference>
<dbReference type="SUPFAM" id="SSF81837">
    <property type="entry name" value="BEACH domain"/>
    <property type="match status" value="1"/>
</dbReference>
<dbReference type="InterPro" id="IPR050865">
    <property type="entry name" value="BEACH_Domain"/>
</dbReference>
<feature type="compositionally biased region" description="Polar residues" evidence="1">
    <location>
        <begin position="94"/>
        <end position="112"/>
    </location>
</feature>
<proteinExistence type="predicted"/>
<feature type="domain" description="BEACH-type PH" evidence="3">
    <location>
        <begin position="297"/>
        <end position="403"/>
    </location>
</feature>
<feature type="domain" description="BEACH" evidence="2">
    <location>
        <begin position="412"/>
        <end position="724"/>
    </location>
</feature>
<dbReference type="EMBL" id="JALLPJ020001311">
    <property type="protein sequence ID" value="KAL3770427.1"/>
    <property type="molecule type" value="Genomic_DNA"/>
</dbReference>
<reference evidence="4 5" key="1">
    <citation type="submission" date="2024-10" db="EMBL/GenBank/DDBJ databases">
        <title>Updated reference genomes for cyclostephanoid diatoms.</title>
        <authorList>
            <person name="Roberts W.R."/>
            <person name="Alverson A.J."/>
        </authorList>
    </citation>
    <scope>NUCLEOTIDE SEQUENCE [LARGE SCALE GENOMIC DNA]</scope>
    <source>
        <strain evidence="4 5">AJA010-31</strain>
    </source>
</reference>
<evidence type="ECO:0008006" key="6">
    <source>
        <dbReference type="Google" id="ProtNLM"/>
    </source>
</evidence>
<dbReference type="Pfam" id="PF02138">
    <property type="entry name" value="Beach"/>
    <property type="match status" value="1"/>
</dbReference>
<sequence length="741" mass="83628">MNEAIQALHPPCPSATRLRIRRSASQDIASGIASSHLPPTTQPTTHTPKSQLNEAIQALHPPCPSATRRRIRRSASQDIASGIASLSLGGGSPKQRSPSFHRASSTQSKNNPRFTELLLEHGEKQLSDWAVSASSSGDGLKNTEGRLHLCSRSIVFEPRHTSKGIVRIPFRYMNACPSLVENHLASESRDAGVIFGVSSGRHFVMKANNAIGPYVQIQQDTEFRFDFLHSSPSAVSSLAKMLYESEKISVRFDPNLEKGNGNVETVLSTPMGQSNILQQVLNPPTEMPLDPIHFLHVHEHPLSTQMKCSMKQPLLERVGVAVLTNHGIYFQPWNGSTSRSKAHTFWSIADMKAIARRYNGLKDVGLEIYLAQREGCEDKSMYTSVLLAFESTEIREGVVRIITSQRQEVPLPCFTDQSFVESALQQWQCGEIDNYSYLLILNAAAGRSFHDLSRYPVFPWVLSNYREDDETFGEETSYFDLNNPRNYRDLSKPIGALNEERFKEFQKRYDGMVQQQKLAQEQGHQLHHIHDKPFMYGTHYSSSGYVLFYLLRVMPEHMLCLQNGKFDVPDRLFHSIYSTYQSVLTNPADVKELIPEFYDPDCFDFLINAMGLQFGNLQSGERVNDVLLPSWAKSAKHFLRLNRAALESDYCTQQLPRWIDLIFGVASRGSQATEMRNLFHPISYLSPSDVEAMQSEEERTRVELQANEFGICPDQLFCKEHPQKSASWGSTEGVVMSNNRS</sequence>